<evidence type="ECO:0000256" key="1">
    <source>
        <dbReference type="ARBA" id="ARBA00011043"/>
    </source>
</evidence>
<dbReference type="InterPro" id="IPR025867">
    <property type="entry name" value="MnmE_helical"/>
</dbReference>
<dbReference type="GO" id="GO:0002098">
    <property type="term" value="P:tRNA wobble uridine modification"/>
    <property type="evidence" value="ECO:0007669"/>
    <property type="project" value="TreeGrafter"/>
</dbReference>
<feature type="binding site" evidence="10">
    <location>
        <position position="260"/>
    </location>
    <ligand>
        <name>Mg(2+)</name>
        <dbReference type="ChEBI" id="CHEBI:18420"/>
    </ligand>
</feature>
<dbReference type="FunFam" id="3.30.1360.120:FF:000001">
    <property type="entry name" value="tRNA modification GTPase MnmE"/>
    <property type="match status" value="1"/>
</dbReference>
<comment type="cofactor">
    <cofactor evidence="10">
        <name>K(+)</name>
        <dbReference type="ChEBI" id="CHEBI:29103"/>
    </cofactor>
    <text evidence="10">Binds 1 potassium ion per subunit.</text>
</comment>
<dbReference type="InterPro" id="IPR027417">
    <property type="entry name" value="P-loop_NTPase"/>
</dbReference>
<feature type="binding site" evidence="10">
    <location>
        <position position="129"/>
    </location>
    <ligand>
        <name>(6S)-5-formyl-5,6,7,8-tetrahydrofolate</name>
        <dbReference type="ChEBI" id="CHEBI:57457"/>
    </ligand>
</feature>
<dbReference type="GO" id="GO:0005829">
    <property type="term" value="C:cytosol"/>
    <property type="evidence" value="ECO:0007669"/>
    <property type="project" value="TreeGrafter"/>
</dbReference>
<dbReference type="Gene3D" id="3.40.50.300">
    <property type="entry name" value="P-loop containing nucleotide triphosphate hydrolases"/>
    <property type="match status" value="1"/>
</dbReference>
<dbReference type="CDD" id="cd14858">
    <property type="entry name" value="TrmE_N"/>
    <property type="match status" value="1"/>
</dbReference>
<evidence type="ECO:0000256" key="3">
    <source>
        <dbReference type="ARBA" id="ARBA00022694"/>
    </source>
</evidence>
<evidence type="ECO:0000313" key="14">
    <source>
        <dbReference type="Proteomes" id="UP000000393"/>
    </source>
</evidence>
<dbReference type="PANTHER" id="PTHR42714">
    <property type="entry name" value="TRNA MODIFICATION GTPASE GTPBP3"/>
    <property type="match status" value="1"/>
</dbReference>
<feature type="binding site" evidence="10">
    <location>
        <begin position="279"/>
        <end position="282"/>
    </location>
    <ligand>
        <name>GTP</name>
        <dbReference type="ChEBI" id="CHEBI:37565"/>
    </ligand>
</feature>
<evidence type="ECO:0000256" key="2">
    <source>
        <dbReference type="ARBA" id="ARBA00022490"/>
    </source>
</evidence>
<comment type="caution">
    <text evidence="10">Lacks conserved residue(s) required for the propagation of feature annotation.</text>
</comment>
<dbReference type="SUPFAM" id="SSF52540">
    <property type="entry name" value="P-loop containing nucleoside triphosphate hydrolases"/>
    <property type="match status" value="1"/>
</dbReference>
<comment type="function">
    <text evidence="10">Exhibits a very high intrinsic GTPase hydrolysis rate. Involved in the addition of a carboxymethylaminomethyl (cmnm) group at the wobble position (U34) of certain tRNAs, forming tRNA-cmnm(5)s(2)U34.</text>
</comment>
<dbReference type="HOGENOM" id="CLU_019624_4_1_6"/>
<dbReference type="PROSITE" id="PS51709">
    <property type="entry name" value="G_TRME"/>
    <property type="match status" value="1"/>
</dbReference>
<dbReference type="Gene3D" id="3.30.1360.120">
    <property type="entry name" value="Probable tRNA modification gtpase trme, domain 1"/>
    <property type="match status" value="1"/>
</dbReference>
<dbReference type="InterPro" id="IPR031168">
    <property type="entry name" value="G_TrmE"/>
</dbReference>
<feature type="domain" description="TrmE-type G" evidence="12">
    <location>
        <begin position="225"/>
        <end position="382"/>
    </location>
</feature>
<feature type="binding site" evidence="10">
    <location>
        <position position="90"/>
    </location>
    <ligand>
        <name>(6S)-5-formyl-5,6,7,8-tetrahydrofolate</name>
        <dbReference type="ChEBI" id="CHEBI:57457"/>
    </ligand>
</feature>
<dbReference type="eggNOG" id="COG0486">
    <property type="taxonomic scope" value="Bacteria"/>
</dbReference>
<dbReference type="NCBIfam" id="TIGR00450">
    <property type="entry name" value="mnmE_trmE_thdF"/>
    <property type="match status" value="1"/>
</dbReference>
<dbReference type="GO" id="GO:0046872">
    <property type="term" value="F:metal ion binding"/>
    <property type="evidence" value="ECO:0007669"/>
    <property type="project" value="UniProtKB-KW"/>
</dbReference>
<evidence type="ECO:0000256" key="6">
    <source>
        <dbReference type="ARBA" id="ARBA00022801"/>
    </source>
</evidence>
<gene>
    <name evidence="10" type="primary">mnmE</name>
    <name evidence="10" type="synonym">trmE</name>
    <name evidence="13" type="ordered locus">Nwat_3141</name>
</gene>
<dbReference type="InterPro" id="IPR027368">
    <property type="entry name" value="MnmE_dom2"/>
</dbReference>
<evidence type="ECO:0000259" key="12">
    <source>
        <dbReference type="PROSITE" id="PS51709"/>
    </source>
</evidence>
<evidence type="ECO:0000256" key="5">
    <source>
        <dbReference type="ARBA" id="ARBA00022741"/>
    </source>
</evidence>
<keyword evidence="4 10" id="KW-0479">Metal-binding</keyword>
<feature type="binding site" evidence="10">
    <location>
        <begin position="235"/>
        <end position="240"/>
    </location>
    <ligand>
        <name>GTP</name>
        <dbReference type="ChEBI" id="CHEBI:37565"/>
    </ligand>
</feature>
<dbReference type="NCBIfam" id="NF003661">
    <property type="entry name" value="PRK05291.1-3"/>
    <property type="match status" value="1"/>
</dbReference>
<dbReference type="Proteomes" id="UP000000393">
    <property type="component" value="Chromosome"/>
</dbReference>
<feature type="binding site" evidence="10">
    <location>
        <position position="459"/>
    </location>
    <ligand>
        <name>(6S)-5-formyl-5,6,7,8-tetrahydrofolate</name>
        <dbReference type="ChEBI" id="CHEBI:57457"/>
    </ligand>
</feature>
<dbReference type="Pfam" id="PF12631">
    <property type="entry name" value="MnmE_helical"/>
    <property type="match status" value="1"/>
</dbReference>
<dbReference type="GO" id="GO:0005525">
    <property type="term" value="F:GTP binding"/>
    <property type="evidence" value="ECO:0007669"/>
    <property type="project" value="UniProtKB-UniRule"/>
</dbReference>
<organism evidence="13 14">
    <name type="scientific">Nitrosococcus watsoni (strain C-113)</name>
    <dbReference type="NCBI Taxonomy" id="105559"/>
    <lineage>
        <taxon>Bacteria</taxon>
        <taxon>Pseudomonadati</taxon>
        <taxon>Pseudomonadota</taxon>
        <taxon>Gammaproteobacteria</taxon>
        <taxon>Chromatiales</taxon>
        <taxon>Chromatiaceae</taxon>
        <taxon>Nitrosococcus</taxon>
    </lineage>
</organism>
<keyword evidence="5 10" id="KW-0547">Nucleotide-binding</keyword>
<protein>
    <recommendedName>
        <fullName evidence="10">tRNA modification GTPase MnmE</fullName>
        <ecNumber evidence="10">3.6.-.-</ecNumber>
    </recommendedName>
</protein>
<comment type="subunit">
    <text evidence="10">Homodimer. Heterotetramer of two MnmE and two MnmG subunits.</text>
</comment>
<dbReference type="EMBL" id="CP002086">
    <property type="protein sequence ID" value="ADJ29858.1"/>
    <property type="molecule type" value="Genomic_DNA"/>
</dbReference>
<keyword evidence="9 10" id="KW-0342">GTP-binding</keyword>
<dbReference type="GO" id="GO:0030488">
    <property type="term" value="P:tRNA methylation"/>
    <property type="evidence" value="ECO:0007669"/>
    <property type="project" value="TreeGrafter"/>
</dbReference>
<dbReference type="CDD" id="cd04164">
    <property type="entry name" value="trmE"/>
    <property type="match status" value="1"/>
</dbReference>
<dbReference type="InterPro" id="IPR027266">
    <property type="entry name" value="TrmE/GcvT-like"/>
</dbReference>
<keyword evidence="8 10" id="KW-0630">Potassium</keyword>
<evidence type="ECO:0000256" key="10">
    <source>
        <dbReference type="HAMAP-Rule" id="MF_00379"/>
    </source>
</evidence>
<sequence>MVYYSPDRTRGLKSDTIAAIATPPGQGSVGIVRVSGPLCRQVAKQVTGRVPLPRYALFGYFRNRDGELIDQGVALYFPGPHSFTGEDVLELQGHGSPAVMDWLLSRVLQLGARLARPGEFSERAFLNNKIDLAQAEAIADLIESASDQAARSALRSLHGEFSAQIRDLREQLTELRCVVEANIDFSDEDIDFIERGAVAERLKGIQSTLQSIHRSARQGALLREGIKVVLAGRPNVGKSSLHNRLAGFEAAIVTDVPGTTRDLLREHVTIDGLPIHLSDTAGLHDSRDTIEQEGMRRTREELTHADHVLLVADDQSGLTEVEQAILDELPDNVTYTLIFNKVDLSGASVGRWEDPQGIALRLSALTGAGMDLLRQRLKECAGFDGEREGYFSARRRHLEALQRAGAAVVVARKILREKGAEEMLAEELRQAQNSLAEITGEYRADDLLGEIFSTFCIGK</sequence>
<dbReference type="OrthoDB" id="9805918at2"/>
<dbReference type="Gene3D" id="1.20.120.430">
    <property type="entry name" value="tRNA modification GTPase MnmE domain 2"/>
    <property type="match status" value="1"/>
</dbReference>
<dbReference type="PANTHER" id="PTHR42714:SF2">
    <property type="entry name" value="TRNA MODIFICATION GTPASE GTPBP3, MITOCHONDRIAL"/>
    <property type="match status" value="1"/>
</dbReference>
<dbReference type="InterPro" id="IPR005225">
    <property type="entry name" value="Small_GTP-bd"/>
</dbReference>
<keyword evidence="3 10" id="KW-0819">tRNA processing</keyword>
<dbReference type="RefSeq" id="WP_013221918.1">
    <property type="nucleotide sequence ID" value="NC_014315.1"/>
</dbReference>
<feature type="binding site" evidence="10">
    <location>
        <position position="256"/>
    </location>
    <ligand>
        <name>K(+)</name>
        <dbReference type="ChEBI" id="CHEBI:29103"/>
    </ligand>
</feature>
<dbReference type="Pfam" id="PF10396">
    <property type="entry name" value="TrmE_N"/>
    <property type="match status" value="1"/>
</dbReference>
<dbReference type="KEGG" id="nwa:Nwat_3141"/>
<dbReference type="GO" id="GO:0003924">
    <property type="term" value="F:GTPase activity"/>
    <property type="evidence" value="ECO:0007669"/>
    <property type="project" value="UniProtKB-UniRule"/>
</dbReference>
<comment type="subcellular location">
    <subcellularLocation>
        <location evidence="10">Cytoplasm</location>
    </subcellularLocation>
</comment>
<keyword evidence="7 10" id="KW-0460">Magnesium</keyword>
<feature type="binding site" evidence="10">
    <location>
        <position position="259"/>
    </location>
    <ligand>
        <name>K(+)</name>
        <dbReference type="ChEBI" id="CHEBI:29103"/>
    </ligand>
</feature>
<evidence type="ECO:0000256" key="8">
    <source>
        <dbReference type="ARBA" id="ARBA00022958"/>
    </source>
</evidence>
<dbReference type="HAMAP" id="MF_00379">
    <property type="entry name" value="GTPase_MnmE"/>
    <property type="match status" value="1"/>
</dbReference>
<reference evidence="13 14" key="1">
    <citation type="submission" date="2010-06" db="EMBL/GenBank/DDBJ databases">
        <title>Complete sequence of chromosome of Nitrosococcus watsoni C-113.</title>
        <authorList>
            <consortium name="US DOE Joint Genome Institute"/>
            <person name="Lucas S."/>
            <person name="Copeland A."/>
            <person name="Lapidus A."/>
            <person name="Cheng J.-F."/>
            <person name="Bruce D."/>
            <person name="Goodwin L."/>
            <person name="Pitluck S."/>
            <person name="Malfatti S.A."/>
            <person name="Chain P.S.G."/>
            <person name="Land M."/>
            <person name="Hauser L."/>
            <person name="Kyrpides N."/>
            <person name="Ivanova N."/>
            <person name="Cambell M.A."/>
            <person name="Heidelberg J.F."/>
            <person name="Klotz M.G."/>
            <person name="Woyke T."/>
        </authorList>
    </citation>
    <scope>NUCLEOTIDE SEQUENCE [LARGE SCALE GENOMIC DNA]</scope>
    <source>
        <strain evidence="13 14">C-113</strain>
    </source>
</reference>
<dbReference type="STRING" id="105559.Nwat_3141"/>
<dbReference type="NCBIfam" id="TIGR00231">
    <property type="entry name" value="small_GTP"/>
    <property type="match status" value="1"/>
</dbReference>
<accession>D8K4Q6</accession>
<dbReference type="InterPro" id="IPR006073">
    <property type="entry name" value="GTP-bd"/>
</dbReference>
<comment type="similarity">
    <text evidence="1 10 11">Belongs to the TRAFAC class TrmE-Era-EngA-EngB-Septin-like GTPase superfamily. TrmE GTPase family.</text>
</comment>
<evidence type="ECO:0000256" key="7">
    <source>
        <dbReference type="ARBA" id="ARBA00022842"/>
    </source>
</evidence>
<dbReference type="AlphaFoldDB" id="D8K4Q6"/>
<feature type="binding site" evidence="10">
    <location>
        <position position="254"/>
    </location>
    <ligand>
        <name>K(+)</name>
        <dbReference type="ChEBI" id="CHEBI:29103"/>
    </ligand>
</feature>
<evidence type="ECO:0000256" key="9">
    <source>
        <dbReference type="ARBA" id="ARBA00023134"/>
    </source>
</evidence>
<evidence type="ECO:0000256" key="11">
    <source>
        <dbReference type="RuleBase" id="RU003313"/>
    </source>
</evidence>
<feature type="binding site" evidence="10">
    <location>
        <begin position="254"/>
        <end position="260"/>
    </location>
    <ligand>
        <name>GTP</name>
        <dbReference type="ChEBI" id="CHEBI:37565"/>
    </ligand>
</feature>
<keyword evidence="6 10" id="KW-0378">Hydrolase</keyword>
<name>D8K4Q6_NITWC</name>
<evidence type="ECO:0000313" key="13">
    <source>
        <dbReference type="EMBL" id="ADJ29858.1"/>
    </source>
</evidence>
<feature type="binding site" evidence="10">
    <location>
        <position position="235"/>
    </location>
    <ligand>
        <name>K(+)</name>
        <dbReference type="ChEBI" id="CHEBI:29103"/>
    </ligand>
</feature>
<proteinExistence type="inferred from homology"/>
<dbReference type="EC" id="3.6.-.-" evidence="10"/>
<feature type="binding site" evidence="10">
    <location>
        <position position="239"/>
    </location>
    <ligand>
        <name>Mg(2+)</name>
        <dbReference type="ChEBI" id="CHEBI:18420"/>
    </ligand>
</feature>
<keyword evidence="2 10" id="KW-0963">Cytoplasm</keyword>
<keyword evidence="14" id="KW-1185">Reference proteome</keyword>
<dbReference type="InterPro" id="IPR018948">
    <property type="entry name" value="GTP-bd_TrmE_N"/>
</dbReference>
<dbReference type="Pfam" id="PF01926">
    <property type="entry name" value="MMR_HSR1"/>
    <property type="match status" value="1"/>
</dbReference>
<feature type="binding site" evidence="10">
    <location>
        <position position="33"/>
    </location>
    <ligand>
        <name>(6S)-5-formyl-5,6,7,8-tetrahydrofolate</name>
        <dbReference type="ChEBI" id="CHEBI:57457"/>
    </ligand>
</feature>
<evidence type="ECO:0000256" key="4">
    <source>
        <dbReference type="ARBA" id="ARBA00022723"/>
    </source>
</evidence>
<dbReference type="InterPro" id="IPR004520">
    <property type="entry name" value="GTPase_MnmE"/>
</dbReference>
<dbReference type="SUPFAM" id="SSF116878">
    <property type="entry name" value="TrmE connector domain"/>
    <property type="match status" value="1"/>
</dbReference>